<evidence type="ECO:0000313" key="3">
    <source>
        <dbReference type="Proteomes" id="UP001552521"/>
    </source>
</evidence>
<name>A0ABV3HR89_9ACTN</name>
<dbReference type="Proteomes" id="UP001552521">
    <property type="component" value="Unassembled WGS sequence"/>
</dbReference>
<sequence length="69" mass="7127">MSWAAVGFDLVVGAAMLAVACNVQDSAWRVHGYLADNVGVNRLLTPITVQLTCGVLAAVMAGQVIIALT</sequence>
<keyword evidence="1" id="KW-0812">Transmembrane</keyword>
<evidence type="ECO:0000256" key="1">
    <source>
        <dbReference type="SAM" id="Phobius"/>
    </source>
</evidence>
<evidence type="ECO:0000313" key="2">
    <source>
        <dbReference type="EMBL" id="MEV4681081.1"/>
    </source>
</evidence>
<comment type="caution">
    <text evidence="2">The sequence shown here is derived from an EMBL/GenBank/DDBJ whole genome shotgun (WGS) entry which is preliminary data.</text>
</comment>
<accession>A0ABV3HR89</accession>
<proteinExistence type="predicted"/>
<keyword evidence="1" id="KW-1133">Transmembrane helix</keyword>
<protein>
    <submittedName>
        <fullName evidence="2">Uncharacterized protein</fullName>
    </submittedName>
</protein>
<reference evidence="2 3" key="1">
    <citation type="submission" date="2024-06" db="EMBL/GenBank/DDBJ databases">
        <title>The Natural Products Discovery Center: Release of the First 8490 Sequenced Strains for Exploring Actinobacteria Biosynthetic Diversity.</title>
        <authorList>
            <person name="Kalkreuter E."/>
            <person name="Kautsar S.A."/>
            <person name="Yang D."/>
            <person name="Bader C.D."/>
            <person name="Teijaro C.N."/>
            <person name="Fluegel L."/>
            <person name="Davis C.M."/>
            <person name="Simpson J.R."/>
            <person name="Lauterbach L."/>
            <person name="Steele A.D."/>
            <person name="Gui C."/>
            <person name="Meng S."/>
            <person name="Li G."/>
            <person name="Viehrig K."/>
            <person name="Ye F."/>
            <person name="Su P."/>
            <person name="Kiefer A.F."/>
            <person name="Nichols A."/>
            <person name="Cepeda A.J."/>
            <person name="Yan W."/>
            <person name="Fan B."/>
            <person name="Jiang Y."/>
            <person name="Adhikari A."/>
            <person name="Zheng C.-J."/>
            <person name="Schuster L."/>
            <person name="Cowan T.M."/>
            <person name="Smanski M.J."/>
            <person name="Chevrette M.G."/>
            <person name="De Carvalho L.P.S."/>
            <person name="Shen B."/>
        </authorList>
    </citation>
    <scope>NUCLEOTIDE SEQUENCE [LARGE SCALE GENOMIC DNA]</scope>
    <source>
        <strain evidence="2 3">NPDC049344</strain>
    </source>
</reference>
<feature type="transmembrane region" description="Helical" evidence="1">
    <location>
        <begin position="44"/>
        <end position="68"/>
    </location>
</feature>
<dbReference type="EMBL" id="JBFAQK010000009">
    <property type="protein sequence ID" value="MEV4681081.1"/>
    <property type="molecule type" value="Genomic_DNA"/>
</dbReference>
<gene>
    <name evidence="2" type="ORF">AB0K36_09935</name>
</gene>
<keyword evidence="1" id="KW-0472">Membrane</keyword>
<keyword evidence="3" id="KW-1185">Reference proteome</keyword>
<organism evidence="2 3">
    <name type="scientific">Streptomyces kurssanovii</name>
    <dbReference type="NCBI Taxonomy" id="67312"/>
    <lineage>
        <taxon>Bacteria</taxon>
        <taxon>Bacillati</taxon>
        <taxon>Actinomycetota</taxon>
        <taxon>Actinomycetes</taxon>
        <taxon>Kitasatosporales</taxon>
        <taxon>Streptomycetaceae</taxon>
        <taxon>Streptomyces</taxon>
    </lineage>
</organism>
<dbReference type="RefSeq" id="WP_364590857.1">
    <property type="nucleotide sequence ID" value="NZ_JBFAQK010000009.1"/>
</dbReference>